<proteinExistence type="inferred from homology"/>
<dbReference type="InterPro" id="IPR058624">
    <property type="entry name" value="MdtA-like_HH"/>
</dbReference>
<accession>A0ABW0RY82</accession>
<evidence type="ECO:0000313" key="12">
    <source>
        <dbReference type="EMBL" id="MFC5549107.1"/>
    </source>
</evidence>
<evidence type="ECO:0000256" key="2">
    <source>
        <dbReference type="ARBA" id="ARBA00009477"/>
    </source>
</evidence>
<evidence type="ECO:0000259" key="10">
    <source>
        <dbReference type="Pfam" id="PF25944"/>
    </source>
</evidence>
<comment type="similarity">
    <text evidence="2">Belongs to the membrane fusion protein (MFP) (TC 8.A.1) family.</text>
</comment>
<dbReference type="PANTHER" id="PTHR30469:SF36">
    <property type="entry name" value="BLL3903 PROTEIN"/>
    <property type="match status" value="1"/>
</dbReference>
<dbReference type="Pfam" id="PF25917">
    <property type="entry name" value="BSH_RND"/>
    <property type="match status" value="1"/>
</dbReference>
<dbReference type="Gene3D" id="2.40.50.100">
    <property type="match status" value="1"/>
</dbReference>
<evidence type="ECO:0000256" key="6">
    <source>
        <dbReference type="ARBA" id="ARBA00023136"/>
    </source>
</evidence>
<keyword evidence="4" id="KW-1003">Cell membrane</keyword>
<feature type="domain" description="Multidrug resistance protein MdtA-like C-terminal permuted SH3" evidence="11">
    <location>
        <begin position="280"/>
        <end position="338"/>
    </location>
</feature>
<keyword evidence="3" id="KW-0813">Transport</keyword>
<evidence type="ECO:0000256" key="1">
    <source>
        <dbReference type="ARBA" id="ARBA00004236"/>
    </source>
</evidence>
<evidence type="ECO:0000256" key="5">
    <source>
        <dbReference type="ARBA" id="ARBA00022519"/>
    </source>
</evidence>
<dbReference type="NCBIfam" id="TIGR01730">
    <property type="entry name" value="RND_mfp"/>
    <property type="match status" value="1"/>
</dbReference>
<dbReference type="PANTHER" id="PTHR30469">
    <property type="entry name" value="MULTIDRUG RESISTANCE PROTEIN MDTA"/>
    <property type="match status" value="1"/>
</dbReference>
<comment type="caution">
    <text evidence="12">The sequence shown here is derived from an EMBL/GenBank/DDBJ whole genome shotgun (WGS) entry which is preliminary data.</text>
</comment>
<dbReference type="InterPro" id="IPR058626">
    <property type="entry name" value="MdtA-like_b-barrel"/>
</dbReference>
<evidence type="ECO:0000259" key="9">
    <source>
        <dbReference type="Pfam" id="PF25917"/>
    </source>
</evidence>
<protein>
    <submittedName>
        <fullName evidence="12">Efflux RND transporter periplasmic adaptor subunit</fullName>
    </submittedName>
</protein>
<dbReference type="InterPro" id="IPR058627">
    <property type="entry name" value="MdtA-like_C"/>
</dbReference>
<evidence type="ECO:0000256" key="7">
    <source>
        <dbReference type="SAM" id="Coils"/>
    </source>
</evidence>
<gene>
    <name evidence="12" type="ORF">ACFPO9_11345</name>
</gene>
<dbReference type="Pfam" id="PF25967">
    <property type="entry name" value="RND-MFP_C"/>
    <property type="match status" value="1"/>
</dbReference>
<dbReference type="Pfam" id="PF25876">
    <property type="entry name" value="HH_MFP_RND"/>
    <property type="match status" value="1"/>
</dbReference>
<comment type="subcellular location">
    <subcellularLocation>
        <location evidence="1">Cell membrane</location>
    </subcellularLocation>
</comment>
<name>A0ABW0RY82_9BURK</name>
<reference evidence="13" key="1">
    <citation type="journal article" date="2019" name="Int. J. Syst. Evol. Microbiol.">
        <title>The Global Catalogue of Microorganisms (GCM) 10K type strain sequencing project: providing services to taxonomists for standard genome sequencing and annotation.</title>
        <authorList>
            <consortium name="The Broad Institute Genomics Platform"/>
            <consortium name="The Broad Institute Genome Sequencing Center for Infectious Disease"/>
            <person name="Wu L."/>
            <person name="Ma J."/>
        </authorList>
    </citation>
    <scope>NUCLEOTIDE SEQUENCE [LARGE SCALE GENOMIC DNA]</scope>
    <source>
        <strain evidence="13">CGMCC 4.5798</strain>
    </source>
</reference>
<evidence type="ECO:0000313" key="13">
    <source>
        <dbReference type="Proteomes" id="UP001596086"/>
    </source>
</evidence>
<feature type="domain" description="Multidrug resistance protein MdtA-like alpha-helical hairpin" evidence="8">
    <location>
        <begin position="86"/>
        <end position="158"/>
    </location>
</feature>
<dbReference type="SUPFAM" id="SSF111369">
    <property type="entry name" value="HlyD-like secretion proteins"/>
    <property type="match status" value="1"/>
</dbReference>
<dbReference type="RefSeq" id="WP_379770668.1">
    <property type="nucleotide sequence ID" value="NZ_JBHSMZ010000006.1"/>
</dbReference>
<keyword evidence="7" id="KW-0175">Coiled coil</keyword>
<keyword evidence="13" id="KW-1185">Reference proteome</keyword>
<keyword evidence="5" id="KW-0997">Cell inner membrane</keyword>
<feature type="domain" description="Multidrug resistance protein MdtA-like barrel-sandwich hybrid" evidence="9">
    <location>
        <begin position="52"/>
        <end position="192"/>
    </location>
</feature>
<feature type="domain" description="Multidrug resistance protein MdtA-like beta-barrel" evidence="10">
    <location>
        <begin position="197"/>
        <end position="275"/>
    </location>
</feature>
<dbReference type="Gene3D" id="2.40.30.170">
    <property type="match status" value="1"/>
</dbReference>
<organism evidence="12 13">
    <name type="scientific">Massilia aerilata</name>
    <dbReference type="NCBI Taxonomy" id="453817"/>
    <lineage>
        <taxon>Bacteria</taxon>
        <taxon>Pseudomonadati</taxon>
        <taxon>Pseudomonadota</taxon>
        <taxon>Betaproteobacteria</taxon>
        <taxon>Burkholderiales</taxon>
        <taxon>Oxalobacteraceae</taxon>
        <taxon>Telluria group</taxon>
        <taxon>Massilia</taxon>
    </lineage>
</organism>
<sequence>MLLVLAACSQGSGADQDKAKKAPPLVSVTETKAVDIPVDLPAQGHIVALDFVDVRPQVGGTVVGVHFHEGEQIANGQLLFTIDDSDARAQLAKAEAQTGLVQSQLADARREHGRAEQLVKAKFIAVSAVDTAASKVDGLEAQARAARAEADSARTTLKRTRIVAPISGRAGAVVVHPGSLVQAAAAAPLVTIAQFSPIGVEFNLPEQDLPALLAARAAGPVAVSIDGHPGATGQLSFVNNTINQDSATISLKASFPNPDQTMWPGGFARVVVHAGVSHGAVVLPPQAVQDGPGGRFVYLVGPNNKVSSKPVRLLRIQDEAAVVDGIAGGQRVVLEGGQNLRPGMTVQLAKDAGTAGAR</sequence>
<dbReference type="Pfam" id="PF25944">
    <property type="entry name" value="Beta-barrel_RND"/>
    <property type="match status" value="1"/>
</dbReference>
<dbReference type="Proteomes" id="UP001596086">
    <property type="component" value="Unassembled WGS sequence"/>
</dbReference>
<dbReference type="InterPro" id="IPR006143">
    <property type="entry name" value="RND_pump_MFP"/>
</dbReference>
<feature type="coiled-coil region" evidence="7">
    <location>
        <begin position="91"/>
        <end position="156"/>
    </location>
</feature>
<evidence type="ECO:0000256" key="4">
    <source>
        <dbReference type="ARBA" id="ARBA00022475"/>
    </source>
</evidence>
<evidence type="ECO:0000259" key="11">
    <source>
        <dbReference type="Pfam" id="PF25967"/>
    </source>
</evidence>
<keyword evidence="6" id="KW-0472">Membrane</keyword>
<dbReference type="Gene3D" id="1.10.287.470">
    <property type="entry name" value="Helix hairpin bin"/>
    <property type="match status" value="1"/>
</dbReference>
<dbReference type="InterPro" id="IPR058625">
    <property type="entry name" value="MdtA-like_BSH"/>
</dbReference>
<evidence type="ECO:0000256" key="3">
    <source>
        <dbReference type="ARBA" id="ARBA00022448"/>
    </source>
</evidence>
<evidence type="ECO:0000259" key="8">
    <source>
        <dbReference type="Pfam" id="PF25876"/>
    </source>
</evidence>
<dbReference type="EMBL" id="JBHSMZ010000006">
    <property type="protein sequence ID" value="MFC5549107.1"/>
    <property type="molecule type" value="Genomic_DNA"/>
</dbReference>
<dbReference type="Gene3D" id="2.40.420.20">
    <property type="match status" value="1"/>
</dbReference>